<sequence>MNITKRTCNLNLIKTCNYFLSGVEKLYVAYSKDSQFILQDNIIVDDILDISWYNIAFSNCKINQNIKDNREEVIMELNVPYIDFINKQELIKLAKNYYSFLIITKNQEVYFLENLINSQFIETYNPNGFEIKEISTQTKSLFQVNYNYYLSLIGRLPVVPPFNECSLYYNDFALTSIQPNALTIECLVEDYSGWI</sequence>
<organism evidence="1">
    <name type="scientific">uncultured Caudovirales phage</name>
    <dbReference type="NCBI Taxonomy" id="2100421"/>
    <lineage>
        <taxon>Viruses</taxon>
        <taxon>Duplodnaviria</taxon>
        <taxon>Heunggongvirae</taxon>
        <taxon>Uroviricota</taxon>
        <taxon>Caudoviricetes</taxon>
        <taxon>Peduoviridae</taxon>
        <taxon>Maltschvirus</taxon>
        <taxon>Maltschvirus maltsch</taxon>
    </lineage>
</organism>
<accession>A0A6J5NCB8</accession>
<reference evidence="1" key="1">
    <citation type="submission" date="2020-04" db="EMBL/GenBank/DDBJ databases">
        <authorList>
            <person name="Chiriac C."/>
            <person name="Salcher M."/>
            <person name="Ghai R."/>
            <person name="Kavagutti S V."/>
        </authorList>
    </citation>
    <scope>NUCLEOTIDE SEQUENCE</scope>
</reference>
<gene>
    <name evidence="1" type="ORF">UFOVP648_21</name>
</gene>
<proteinExistence type="predicted"/>
<dbReference type="EMBL" id="LR796618">
    <property type="protein sequence ID" value="CAB4154638.1"/>
    <property type="molecule type" value="Genomic_DNA"/>
</dbReference>
<protein>
    <submittedName>
        <fullName evidence="1">Uncharacterized protein</fullName>
    </submittedName>
</protein>
<name>A0A6J5NCB8_9CAUD</name>
<evidence type="ECO:0000313" key="1">
    <source>
        <dbReference type="EMBL" id="CAB4154638.1"/>
    </source>
</evidence>